<dbReference type="RefSeq" id="WP_109414743.1">
    <property type="nucleotide sequence ID" value="NZ_QEAS01000003.1"/>
</dbReference>
<keyword evidence="2 3" id="KW-0479">Metal-binding</keyword>
<evidence type="ECO:0000256" key="2">
    <source>
        <dbReference type="ARBA" id="ARBA00022723"/>
    </source>
</evidence>
<keyword evidence="5" id="KW-1185">Reference proteome</keyword>
<proteinExistence type="inferred from homology"/>
<organism evidence="4 5">
    <name type="scientific">Pararcticibacter amylolyticus</name>
    <dbReference type="NCBI Taxonomy" id="2173175"/>
    <lineage>
        <taxon>Bacteria</taxon>
        <taxon>Pseudomonadati</taxon>
        <taxon>Bacteroidota</taxon>
        <taxon>Sphingobacteriia</taxon>
        <taxon>Sphingobacteriales</taxon>
        <taxon>Sphingobacteriaceae</taxon>
        <taxon>Pararcticibacter</taxon>
    </lineage>
</organism>
<dbReference type="Pfam" id="PF05163">
    <property type="entry name" value="DinB"/>
    <property type="match status" value="1"/>
</dbReference>
<dbReference type="SUPFAM" id="SSF109854">
    <property type="entry name" value="DinB/YfiT-like putative metalloenzymes"/>
    <property type="match status" value="1"/>
</dbReference>
<dbReference type="GO" id="GO:0046872">
    <property type="term" value="F:metal ion binding"/>
    <property type="evidence" value="ECO:0007669"/>
    <property type="project" value="UniProtKB-KW"/>
</dbReference>
<comment type="similarity">
    <text evidence="1">Belongs to the DinB family.</text>
</comment>
<reference evidence="4 5" key="1">
    <citation type="submission" date="2018-04" db="EMBL/GenBank/DDBJ databases">
        <title>Pedobacter chongqingensis sp. nov., isolated from a rottenly hemp rope.</title>
        <authorList>
            <person name="Cai Y."/>
        </authorList>
    </citation>
    <scope>NUCLEOTIDE SEQUENCE [LARGE SCALE GENOMIC DNA]</scope>
    <source>
        <strain evidence="4 5">FJ4-8</strain>
    </source>
</reference>
<name>A0A2U2PKK6_9SPHI</name>
<evidence type="ECO:0000313" key="4">
    <source>
        <dbReference type="EMBL" id="PWG81802.1"/>
    </source>
</evidence>
<evidence type="ECO:0000256" key="3">
    <source>
        <dbReference type="PIRSR" id="PIRSR607837-1"/>
    </source>
</evidence>
<protein>
    <submittedName>
        <fullName evidence="4">Damage-inducible protein DinB</fullName>
    </submittedName>
</protein>
<feature type="binding site" evidence="3">
    <location>
        <position position="138"/>
    </location>
    <ligand>
        <name>a divalent metal cation</name>
        <dbReference type="ChEBI" id="CHEBI:60240"/>
    </ligand>
</feature>
<dbReference type="Proteomes" id="UP000245647">
    <property type="component" value="Unassembled WGS sequence"/>
</dbReference>
<evidence type="ECO:0000256" key="1">
    <source>
        <dbReference type="ARBA" id="ARBA00008635"/>
    </source>
</evidence>
<accession>A0A2U2PKK6</accession>
<dbReference type="AlphaFoldDB" id="A0A2U2PKK6"/>
<feature type="binding site" evidence="3">
    <location>
        <position position="48"/>
    </location>
    <ligand>
        <name>a divalent metal cation</name>
        <dbReference type="ChEBI" id="CHEBI:60240"/>
    </ligand>
</feature>
<dbReference type="InterPro" id="IPR034660">
    <property type="entry name" value="DinB/YfiT-like"/>
</dbReference>
<dbReference type="OrthoDB" id="119432at2"/>
<evidence type="ECO:0000313" key="5">
    <source>
        <dbReference type="Proteomes" id="UP000245647"/>
    </source>
</evidence>
<dbReference type="EMBL" id="QEAS01000003">
    <property type="protein sequence ID" value="PWG81802.1"/>
    <property type="molecule type" value="Genomic_DNA"/>
</dbReference>
<dbReference type="InterPro" id="IPR007837">
    <property type="entry name" value="DinB"/>
</dbReference>
<dbReference type="Gene3D" id="1.20.120.450">
    <property type="entry name" value="dinb family like domain"/>
    <property type="match status" value="1"/>
</dbReference>
<sequence>MSKIIQMLLKELDAESSITHKMLQRVPNDKLDWQPHQKSMTLKQLAGHVAELPSWITMALTSDGLDFAVTPYQPALVSNTGDLLELHNRSLENGKKSLESTPEDKFDEDWILRDGDNILLKTTKGETVRMSLSQTIHHRAQLGVYFRLLNIPVPATYGPSADEMH</sequence>
<comment type="caution">
    <text evidence="4">The sequence shown here is derived from an EMBL/GenBank/DDBJ whole genome shotgun (WGS) entry which is preliminary data.</text>
</comment>
<gene>
    <name evidence="4" type="ORF">DDR33_05420</name>
</gene>